<evidence type="ECO:0000313" key="2">
    <source>
        <dbReference type="EMBL" id="GIZ00726.1"/>
    </source>
</evidence>
<proteinExistence type="predicted"/>
<gene>
    <name evidence="2" type="ORF">CEXT_555151</name>
</gene>
<dbReference type="AlphaFoldDB" id="A0AAV4Y443"/>
<reference evidence="2 3" key="1">
    <citation type="submission" date="2021-06" db="EMBL/GenBank/DDBJ databases">
        <title>Caerostris extrusa draft genome.</title>
        <authorList>
            <person name="Kono N."/>
            <person name="Arakawa K."/>
        </authorList>
    </citation>
    <scope>NUCLEOTIDE SEQUENCE [LARGE SCALE GENOMIC DNA]</scope>
</reference>
<name>A0AAV4Y443_CAEEX</name>
<comment type="caution">
    <text evidence="2">The sequence shown here is derived from an EMBL/GenBank/DDBJ whole genome shotgun (WGS) entry which is preliminary data.</text>
</comment>
<feature type="region of interest" description="Disordered" evidence="1">
    <location>
        <begin position="79"/>
        <end position="101"/>
    </location>
</feature>
<evidence type="ECO:0000313" key="3">
    <source>
        <dbReference type="Proteomes" id="UP001054945"/>
    </source>
</evidence>
<sequence>MLREGQRKELGQTTDWYLDGINNGCVLFCGAQNAASAHIYFSAKNRLGQEIPRSNIDRNKDYIISQNCRECKVVRKDSDTVGKNSAPSENNKKQPIQVFNE</sequence>
<dbReference type="Proteomes" id="UP001054945">
    <property type="component" value="Unassembled WGS sequence"/>
</dbReference>
<feature type="compositionally biased region" description="Polar residues" evidence="1">
    <location>
        <begin position="81"/>
        <end position="101"/>
    </location>
</feature>
<protein>
    <submittedName>
        <fullName evidence="2">Uncharacterized protein</fullName>
    </submittedName>
</protein>
<accession>A0AAV4Y443</accession>
<keyword evidence="3" id="KW-1185">Reference proteome</keyword>
<dbReference type="EMBL" id="BPLR01001198">
    <property type="protein sequence ID" value="GIZ00726.1"/>
    <property type="molecule type" value="Genomic_DNA"/>
</dbReference>
<organism evidence="2 3">
    <name type="scientific">Caerostris extrusa</name>
    <name type="common">Bark spider</name>
    <name type="synonym">Caerostris bankana</name>
    <dbReference type="NCBI Taxonomy" id="172846"/>
    <lineage>
        <taxon>Eukaryota</taxon>
        <taxon>Metazoa</taxon>
        <taxon>Ecdysozoa</taxon>
        <taxon>Arthropoda</taxon>
        <taxon>Chelicerata</taxon>
        <taxon>Arachnida</taxon>
        <taxon>Araneae</taxon>
        <taxon>Araneomorphae</taxon>
        <taxon>Entelegynae</taxon>
        <taxon>Araneoidea</taxon>
        <taxon>Araneidae</taxon>
        <taxon>Caerostris</taxon>
    </lineage>
</organism>
<evidence type="ECO:0000256" key="1">
    <source>
        <dbReference type="SAM" id="MobiDB-lite"/>
    </source>
</evidence>